<evidence type="ECO:0000313" key="13">
    <source>
        <dbReference type="WBParaSite" id="ECPE_0000289901-mRNA-1"/>
    </source>
</evidence>
<feature type="region of interest" description="Disordered" evidence="9">
    <location>
        <begin position="774"/>
        <end position="798"/>
    </location>
</feature>
<dbReference type="SMART" id="SM00326">
    <property type="entry name" value="SH3"/>
    <property type="match status" value="1"/>
</dbReference>
<feature type="compositionally biased region" description="Low complexity" evidence="9">
    <location>
        <begin position="696"/>
        <end position="707"/>
    </location>
</feature>
<dbReference type="PANTHER" id="PTHR24131:SF10">
    <property type="entry name" value="ANKYRIN-REPEAT, SH3-DOMAIN, AND PROLINE-RICH-REGION CONTAINING PROTEIN, ISOFORM B"/>
    <property type="match status" value="1"/>
</dbReference>
<keyword evidence="4" id="KW-0677">Repeat</keyword>
<keyword evidence="12" id="KW-1185">Reference proteome</keyword>
<feature type="region of interest" description="Disordered" evidence="9">
    <location>
        <begin position="103"/>
        <end position="131"/>
    </location>
</feature>
<feature type="compositionally biased region" description="Polar residues" evidence="9">
    <location>
        <begin position="1355"/>
        <end position="1367"/>
    </location>
</feature>
<organism evidence="13">
    <name type="scientific">Echinostoma caproni</name>
    <dbReference type="NCBI Taxonomy" id="27848"/>
    <lineage>
        <taxon>Eukaryota</taxon>
        <taxon>Metazoa</taxon>
        <taxon>Spiralia</taxon>
        <taxon>Lophotrochozoa</taxon>
        <taxon>Platyhelminthes</taxon>
        <taxon>Trematoda</taxon>
        <taxon>Digenea</taxon>
        <taxon>Plagiorchiida</taxon>
        <taxon>Echinostomata</taxon>
        <taxon>Echinostomatoidea</taxon>
        <taxon>Echinostomatidae</taxon>
        <taxon>Echinostoma</taxon>
    </lineage>
</organism>
<feature type="compositionally biased region" description="Polar residues" evidence="9">
    <location>
        <begin position="296"/>
        <end position="305"/>
    </location>
</feature>
<sequence>MALNCFKLKEAELERVEEIQEGSRPTARLDALSKPSSQSPCTDGTTPLNDSGSTRFDKPPRKSGTYDNTQRCRSAITGRHPGFHSSTFSSCISAKSETKESTYSALDSSKGGNCFRQPLPSQTGQITELDPPNAQLCQSHFTPQTTGTKTKAFGCLVRSQSDSTCLSIKTHKSSATTELRAKVDTGRIGVTDNNHRPDDVPYDSLSSIADTSTLDPLHSSSSELDAYPVSVEIFPHNDLSHRSGFYDPMNSCTESPIESEITKPFRPVPATRTYQLVCRDGVQSYEVVTSTHIRESSLGSDCNTRLSDDSCASPVLSQKNHSEISNVLTDVKHGQHRSSQSSGTVDSKVRSVWPSQRHGPTESTEYTYAYGDSSNSSYVSNRQNSGGSSDLTTPSSPRRSPRPTATGESTRVATAASGTQAVNLYNPHHGYVRQATVVQAPANGTVPSTCVVEGVSSSSGSSTAASKRAQSYSSQPPPRNSPDRFAVPSDTGSEMTVSELRSIAERQRQQLSRQAHQIQSREERLAYLRATQAGRESSDKVPSTGSELTHEQETRLQKLRNYRGQTERTRLTNDNLGKTVQVILVKEIDNFARLLSSNELELEACRRRKEEAQPNSPGQPNTTKAKGNEAASAELERPVDLLSFQFPFASDRDKKRWRDGLMEADYLDRQIALALSHNGPVQRGPISPASTEYDVSRMPSSRSCKSSTTIPASTAAHSGKPNTGPSLPPGDPTGMASQQTTSSGFSSLLSRASSPPTSRRTSLRMLLHAANSTGAYSSNSKTPGAASQTGGVTFSFPRLKAPPRYASRAVINETYMRRIRRDRVENYKRTANEIYRANVDRMASKQQQLSTPTTTEPRTESRSSSQDQSSLGSIGSTITASEGQVGSTDEAHRFPSHEPGTVQQSSPLDSVTSSSSSSLELVGIESPGLSIVKGPQPGSSSVDEEAKHSQAEVDSGLGGSDDTGPSERTQASASNEPQDANDHASNAVVYVIDDLHGPELSQTTTSHIKPILRKSPKSPSGHSKKAGDSGADVTSDATASSQSSQCRSNSVRFHPLALLLDAALEGDIDLVKKAAAQVSDVSEPNDEGITALHNAVCAGRMDIAEFLVRTAGADVNAGDTDGWTPLHCAASCANLPLARLLVEHGASLHARTLSDQETPLEKCDQGDDEAECEEYLYFQQERLGSAASGRVYVLFPRGLEAAGPGSADAHVEPDELSVRPNEPLTIIDREPLGETEWMLAEKADGTRGLIPRSHISCYPLVRIPPASLPIPLRAPKPRRFEWWDDEDVDGSGDAGDGDENDEDAEAEPEDEEEDLTVPADRACGSSEDPRSPVLVEVDTPQRETPDVDLIPEPVSSGTNSTEPSHTKSGMAGSAAGITISSRLTIDPVEKSTNVRFAVTSVVESIVK</sequence>
<feature type="repeat" description="ANK" evidence="7">
    <location>
        <begin position="1121"/>
        <end position="1153"/>
    </location>
</feature>
<feature type="compositionally biased region" description="Polar residues" evidence="9">
    <location>
        <begin position="34"/>
        <end position="54"/>
    </location>
</feature>
<feature type="compositionally biased region" description="Low complexity" evidence="9">
    <location>
        <begin position="392"/>
        <end position="404"/>
    </location>
</feature>
<feature type="compositionally biased region" description="Low complexity" evidence="9">
    <location>
        <begin position="1028"/>
        <end position="1046"/>
    </location>
</feature>
<dbReference type="WBParaSite" id="ECPE_0000289901-mRNA-1">
    <property type="protein sequence ID" value="ECPE_0000289901-mRNA-1"/>
    <property type="gene ID" value="ECPE_0000289901"/>
</dbReference>
<feature type="compositionally biased region" description="Acidic residues" evidence="9">
    <location>
        <begin position="1283"/>
        <end position="1315"/>
    </location>
</feature>
<name>A0A183A7G1_9TREM</name>
<keyword evidence="5 7" id="KW-0040">ANK repeat</keyword>
<feature type="region of interest" description="Disordered" evidence="9">
    <location>
        <begin position="1000"/>
        <end position="1046"/>
    </location>
</feature>
<feature type="compositionally biased region" description="Polar residues" evidence="9">
    <location>
        <begin position="966"/>
        <end position="978"/>
    </location>
</feature>
<feature type="region of interest" description="Disordered" evidence="9">
    <location>
        <begin position="838"/>
        <end position="982"/>
    </location>
</feature>
<feature type="region of interest" description="Disordered" evidence="9">
    <location>
        <begin position="296"/>
        <end position="318"/>
    </location>
</feature>
<proteinExistence type="predicted"/>
<dbReference type="SUPFAM" id="SSF50044">
    <property type="entry name" value="SH3-domain"/>
    <property type="match status" value="1"/>
</dbReference>
<dbReference type="PROSITE" id="PS50297">
    <property type="entry name" value="ANK_REP_REGION"/>
    <property type="match status" value="1"/>
</dbReference>
<feature type="compositionally biased region" description="Polar residues" evidence="9">
    <location>
        <begin position="361"/>
        <end position="391"/>
    </location>
</feature>
<evidence type="ECO:0000259" key="10">
    <source>
        <dbReference type="PROSITE" id="PS50002"/>
    </source>
</evidence>
<feature type="compositionally biased region" description="Polar residues" evidence="9">
    <location>
        <begin position="774"/>
        <end position="792"/>
    </location>
</feature>
<dbReference type="Proteomes" id="UP000272942">
    <property type="component" value="Unassembled WGS sequence"/>
</dbReference>
<evidence type="ECO:0000256" key="3">
    <source>
        <dbReference type="ARBA" id="ARBA00022703"/>
    </source>
</evidence>
<evidence type="ECO:0000256" key="7">
    <source>
        <dbReference type="PROSITE-ProRule" id="PRU00023"/>
    </source>
</evidence>
<dbReference type="SUPFAM" id="SSF48403">
    <property type="entry name" value="Ankyrin repeat"/>
    <property type="match status" value="1"/>
</dbReference>
<evidence type="ECO:0000256" key="6">
    <source>
        <dbReference type="ARBA" id="ARBA00023242"/>
    </source>
</evidence>
<dbReference type="InterPro" id="IPR036028">
    <property type="entry name" value="SH3-like_dom_sf"/>
</dbReference>
<dbReference type="Gene3D" id="1.25.40.20">
    <property type="entry name" value="Ankyrin repeat-containing domain"/>
    <property type="match status" value="1"/>
</dbReference>
<dbReference type="PANTHER" id="PTHR24131">
    <property type="entry name" value="APOPTOSIS-STIMULATING OF P53 PROTEIN"/>
    <property type="match status" value="1"/>
</dbReference>
<evidence type="ECO:0000313" key="12">
    <source>
        <dbReference type="Proteomes" id="UP000272942"/>
    </source>
</evidence>
<dbReference type="GO" id="GO:0042981">
    <property type="term" value="P:regulation of apoptotic process"/>
    <property type="evidence" value="ECO:0007669"/>
    <property type="project" value="InterPro"/>
</dbReference>
<keyword evidence="2 8" id="KW-0728">SH3 domain</keyword>
<feature type="region of interest" description="Disordered" evidence="9">
    <location>
        <begin position="531"/>
        <end position="566"/>
    </location>
</feature>
<dbReference type="GO" id="GO:0002039">
    <property type="term" value="F:p53 binding"/>
    <property type="evidence" value="ECO:0007669"/>
    <property type="project" value="InterPro"/>
</dbReference>
<dbReference type="OrthoDB" id="10038642at2759"/>
<evidence type="ECO:0000256" key="5">
    <source>
        <dbReference type="ARBA" id="ARBA00023043"/>
    </source>
</evidence>
<dbReference type="InterPro" id="IPR036770">
    <property type="entry name" value="Ankyrin_rpt-contain_sf"/>
</dbReference>
<feature type="domain" description="SH3" evidence="10">
    <location>
        <begin position="1200"/>
        <end position="1260"/>
    </location>
</feature>
<keyword evidence="6" id="KW-0539">Nucleus</keyword>
<reference evidence="13" key="1">
    <citation type="submission" date="2016-06" db="UniProtKB">
        <authorList>
            <consortium name="WormBaseParasite"/>
        </authorList>
    </citation>
    <scope>IDENTIFICATION</scope>
</reference>
<comment type="subcellular location">
    <subcellularLocation>
        <location evidence="1">Nucleus</location>
    </subcellularLocation>
</comment>
<evidence type="ECO:0000256" key="8">
    <source>
        <dbReference type="PROSITE-ProRule" id="PRU00192"/>
    </source>
</evidence>
<feature type="region of interest" description="Disordered" evidence="9">
    <location>
        <begin position="607"/>
        <end position="634"/>
    </location>
</feature>
<keyword evidence="3" id="KW-0053">Apoptosis</keyword>
<dbReference type="PROSITE" id="PS50002">
    <property type="entry name" value="SH3"/>
    <property type="match status" value="1"/>
</dbReference>
<feature type="region of interest" description="Disordered" evidence="9">
    <location>
        <begin position="678"/>
        <end position="761"/>
    </location>
</feature>
<feature type="compositionally biased region" description="Polar residues" evidence="9">
    <location>
        <begin position="877"/>
        <end position="887"/>
    </location>
</feature>
<feature type="compositionally biased region" description="Low complexity" evidence="9">
    <location>
        <begin position="736"/>
        <end position="761"/>
    </location>
</feature>
<feature type="repeat" description="ANK" evidence="7">
    <location>
        <begin position="1087"/>
        <end position="1120"/>
    </location>
</feature>
<dbReference type="GO" id="GO:0005634">
    <property type="term" value="C:nucleus"/>
    <property type="evidence" value="ECO:0007669"/>
    <property type="project" value="UniProtKB-SubCell"/>
</dbReference>
<reference evidence="11 12" key="2">
    <citation type="submission" date="2018-11" db="EMBL/GenBank/DDBJ databases">
        <authorList>
            <consortium name="Pathogen Informatics"/>
        </authorList>
    </citation>
    <scope>NUCLEOTIDE SEQUENCE [LARGE SCALE GENOMIC DNA]</scope>
    <source>
        <strain evidence="11 12">Egypt</strain>
    </source>
</reference>
<dbReference type="InterPro" id="IPR002110">
    <property type="entry name" value="Ankyrin_rpt"/>
</dbReference>
<feature type="compositionally biased region" description="Low complexity" evidence="9">
    <location>
        <begin position="905"/>
        <end position="918"/>
    </location>
</feature>
<evidence type="ECO:0000256" key="4">
    <source>
        <dbReference type="ARBA" id="ARBA00022737"/>
    </source>
</evidence>
<dbReference type="InterPro" id="IPR001452">
    <property type="entry name" value="SH3_domain"/>
</dbReference>
<evidence type="ECO:0000313" key="11">
    <source>
        <dbReference type="EMBL" id="VDP67735.1"/>
    </source>
</evidence>
<protein>
    <submittedName>
        <fullName evidence="13">SH3 domain-containing protein</fullName>
    </submittedName>
</protein>
<feature type="compositionally biased region" description="Polar residues" evidence="9">
    <location>
        <begin position="708"/>
        <end position="725"/>
    </location>
</feature>
<feature type="region of interest" description="Disordered" evidence="9">
    <location>
        <begin position="18"/>
        <end position="68"/>
    </location>
</feature>
<accession>A0A183A7G1</accession>
<evidence type="ECO:0000256" key="2">
    <source>
        <dbReference type="ARBA" id="ARBA00022443"/>
    </source>
</evidence>
<feature type="compositionally biased region" description="Polar residues" evidence="9">
    <location>
        <begin position="613"/>
        <end position="625"/>
    </location>
</feature>
<dbReference type="EMBL" id="UZAN01039933">
    <property type="protein sequence ID" value="VDP67735.1"/>
    <property type="molecule type" value="Genomic_DNA"/>
</dbReference>
<gene>
    <name evidence="11" type="ORF">ECPE_LOCUS2896</name>
</gene>
<dbReference type="GO" id="GO:0006915">
    <property type="term" value="P:apoptotic process"/>
    <property type="evidence" value="ECO:0007669"/>
    <property type="project" value="UniProtKB-KW"/>
</dbReference>
<feature type="compositionally biased region" description="Low complexity" evidence="9">
    <location>
        <begin position="850"/>
        <end position="876"/>
    </location>
</feature>
<feature type="region of interest" description="Disordered" evidence="9">
    <location>
        <begin position="330"/>
        <end position="413"/>
    </location>
</feature>
<dbReference type="SMART" id="SM00248">
    <property type="entry name" value="ANK"/>
    <property type="match status" value="2"/>
</dbReference>
<evidence type="ECO:0000256" key="9">
    <source>
        <dbReference type="SAM" id="MobiDB-lite"/>
    </source>
</evidence>
<evidence type="ECO:0000256" key="1">
    <source>
        <dbReference type="ARBA" id="ARBA00004123"/>
    </source>
</evidence>
<feature type="compositionally biased region" description="Low complexity" evidence="9">
    <location>
        <begin position="452"/>
        <end position="466"/>
    </location>
</feature>
<dbReference type="PROSITE" id="PS50088">
    <property type="entry name" value="ANK_REPEAT"/>
    <property type="match status" value="2"/>
</dbReference>
<feature type="region of interest" description="Disordered" evidence="9">
    <location>
        <begin position="452"/>
        <end position="493"/>
    </location>
</feature>
<feature type="region of interest" description="Disordered" evidence="9">
    <location>
        <begin position="1281"/>
        <end position="1373"/>
    </location>
</feature>
<dbReference type="InterPro" id="IPR047163">
    <property type="entry name" value="ASPP1/2"/>
</dbReference>
<dbReference type="Pfam" id="PF12796">
    <property type="entry name" value="Ank_2"/>
    <property type="match status" value="1"/>
</dbReference>